<sequence length="180" mass="19651">MTGFTAMRAHAQFLMLQPGTGPSASCYDGRKAPKPSSIAKAEARAERAFLDYRTLAKVPRGLGEIFLKHTYLGHGNWALDGTFIDAADATDPWVNRTARVERTSLTVANGGSYLYRAIWNAYAADGMLLGSYDAMLQSGRGSAGFITMELRAPGMMAKALPVVPFCSRPGDIERWKNNRK</sequence>
<organism evidence="1 2">
    <name type="scientific">Sphingomonas leidyi</name>
    <dbReference type="NCBI Taxonomy" id="68569"/>
    <lineage>
        <taxon>Bacteria</taxon>
        <taxon>Pseudomonadati</taxon>
        <taxon>Pseudomonadota</taxon>
        <taxon>Alphaproteobacteria</taxon>
        <taxon>Sphingomonadales</taxon>
        <taxon>Sphingomonadaceae</taxon>
        <taxon>Sphingomonas</taxon>
    </lineage>
</organism>
<gene>
    <name evidence="1" type="ORF">FHR20_000268</name>
</gene>
<reference evidence="1 2" key="1">
    <citation type="submission" date="2020-03" db="EMBL/GenBank/DDBJ databases">
        <title>Genomic Encyclopedia of Type Strains, Phase IV (KMG-IV): sequencing the most valuable type-strain genomes for metagenomic binning, comparative biology and taxonomic classification.</title>
        <authorList>
            <person name="Goeker M."/>
        </authorList>
    </citation>
    <scope>NUCLEOTIDE SEQUENCE [LARGE SCALE GENOMIC DNA]</scope>
    <source>
        <strain evidence="1 2">DSM 4733</strain>
    </source>
</reference>
<proteinExistence type="predicted"/>
<dbReference type="AlphaFoldDB" id="A0A7X5UW38"/>
<accession>A0A7X5UW38</accession>
<protein>
    <submittedName>
        <fullName evidence="1">Uncharacterized protein</fullName>
    </submittedName>
</protein>
<comment type="caution">
    <text evidence="1">The sequence shown here is derived from an EMBL/GenBank/DDBJ whole genome shotgun (WGS) entry which is preliminary data.</text>
</comment>
<evidence type="ECO:0000313" key="2">
    <source>
        <dbReference type="Proteomes" id="UP000564677"/>
    </source>
</evidence>
<dbReference type="EMBL" id="JAASQV010000001">
    <property type="protein sequence ID" value="NIJ63337.1"/>
    <property type="molecule type" value="Genomic_DNA"/>
</dbReference>
<evidence type="ECO:0000313" key="1">
    <source>
        <dbReference type="EMBL" id="NIJ63337.1"/>
    </source>
</evidence>
<keyword evidence="2" id="KW-1185">Reference proteome</keyword>
<name>A0A7X5UW38_9SPHN</name>
<dbReference type="Proteomes" id="UP000564677">
    <property type="component" value="Unassembled WGS sequence"/>
</dbReference>